<evidence type="ECO:0000256" key="1">
    <source>
        <dbReference type="SAM" id="Coils"/>
    </source>
</evidence>
<feature type="coiled-coil region" evidence="1">
    <location>
        <begin position="359"/>
        <end position="421"/>
    </location>
</feature>
<feature type="domain" description="Rad50/SbcC-type AAA" evidence="2">
    <location>
        <begin position="2"/>
        <end position="226"/>
    </location>
</feature>
<evidence type="ECO:0000313" key="3">
    <source>
        <dbReference type="EMBL" id="MPL70224.1"/>
    </source>
</evidence>
<dbReference type="InterPro" id="IPR022205">
    <property type="entry name" value="DUF3732"/>
</dbReference>
<dbReference type="Pfam" id="PF13476">
    <property type="entry name" value="AAA_23"/>
    <property type="match status" value="1"/>
</dbReference>
<sequence>MQIKNIILYKNAEQIRMLNFELGKVNIITGESKSGKTALIDIVDYCLGSKHCKIADGVIKDSVHWFAITVVFNDKEEYVIARLNPNIRNVSSVSEIYIEKAGEEPFPSFDNIHNNSNTEGLKEFLSRKLEIAENLQIAEGNTREPLEVNFRHARLYSFQPQTLIAQRDYLFYNQTEPFMPQAIKDSLPYFLGTIREDGLKVEQEIARKKRDLSRLVREKNENEKIKADGISKAFSLIEEAKQIGILGKQIVVETVADAIKTLNGIKDWEYRDSVIEVRGENSALKELLANRNDNKIELGKLEDTISATEAFINNNFSYSEEVEQQKIRLESINLFQDNRTDNRVCPLCKNILSVEIPKISSIIASLQKLKQNLDETTREKPRLNEYLQGLKNNSEKLKEKITKTENAINALYEEQEKARRLRDLNLRRGIVIGRISLFLESLDFSEDKSLENRIATLRSEINDLLLLVDKESKEDKMASIINRINLKMSNWVKKLDVEHEDSLIRFDISKLTLFADTATQSIPLFQMGSGANWVSYHLLIHFALHQYFIQANRPVPRFLMIDQPTQVYFPPEKDINNDGIIQESSDEIAVRKMFDFIIETTDSFESNFQVIITDHAYLRSEKFEQSVREVWRNGLKLIPLDWLDANEIEEKILLQ</sequence>
<dbReference type="InterPro" id="IPR027417">
    <property type="entry name" value="P-loop_NTPase"/>
</dbReference>
<dbReference type="Gene3D" id="3.40.50.300">
    <property type="entry name" value="P-loop containing nucleotide triphosphate hydrolases"/>
    <property type="match status" value="1"/>
</dbReference>
<evidence type="ECO:0000259" key="2">
    <source>
        <dbReference type="Pfam" id="PF13476"/>
    </source>
</evidence>
<dbReference type="GO" id="GO:0016887">
    <property type="term" value="F:ATP hydrolysis activity"/>
    <property type="evidence" value="ECO:0007669"/>
    <property type="project" value="InterPro"/>
</dbReference>
<name>A0A644TTE0_9ZZZZ</name>
<organism evidence="3">
    <name type="scientific">bioreactor metagenome</name>
    <dbReference type="NCBI Taxonomy" id="1076179"/>
    <lineage>
        <taxon>unclassified sequences</taxon>
        <taxon>metagenomes</taxon>
        <taxon>ecological metagenomes</taxon>
    </lineage>
</organism>
<accession>A0A644TTE0</accession>
<keyword evidence="1" id="KW-0175">Coiled coil</keyword>
<dbReference type="AlphaFoldDB" id="A0A644TTE0"/>
<protein>
    <recommendedName>
        <fullName evidence="2">Rad50/SbcC-type AAA domain-containing protein</fullName>
    </recommendedName>
</protein>
<gene>
    <name evidence="3" type="ORF">SDC9_15979</name>
</gene>
<reference evidence="3" key="1">
    <citation type="submission" date="2019-08" db="EMBL/GenBank/DDBJ databases">
        <authorList>
            <person name="Kucharzyk K."/>
            <person name="Murdoch R.W."/>
            <person name="Higgins S."/>
            <person name="Loffler F."/>
        </authorList>
    </citation>
    <scope>NUCLEOTIDE SEQUENCE</scope>
</reference>
<dbReference type="InterPro" id="IPR038729">
    <property type="entry name" value="Rad50/SbcC_AAA"/>
</dbReference>
<dbReference type="Pfam" id="PF12532">
    <property type="entry name" value="DUF3732"/>
    <property type="match status" value="1"/>
</dbReference>
<comment type="caution">
    <text evidence="3">The sequence shown here is derived from an EMBL/GenBank/DDBJ whole genome shotgun (WGS) entry which is preliminary data.</text>
</comment>
<proteinExistence type="predicted"/>
<dbReference type="EMBL" id="VSSQ01000051">
    <property type="protein sequence ID" value="MPL70224.1"/>
    <property type="molecule type" value="Genomic_DNA"/>
</dbReference>
<dbReference type="GO" id="GO:0006302">
    <property type="term" value="P:double-strand break repair"/>
    <property type="evidence" value="ECO:0007669"/>
    <property type="project" value="InterPro"/>
</dbReference>